<dbReference type="InParanoid" id="E1BJ08"/>
<dbReference type="CDD" id="cd03055">
    <property type="entry name" value="GST_N_Omega"/>
    <property type="match status" value="2"/>
</dbReference>
<dbReference type="GO" id="GO:0045174">
    <property type="term" value="F:glutathione dehydrogenase (ascorbate) activity"/>
    <property type="evidence" value="ECO:0000318"/>
    <property type="project" value="GO_Central"/>
</dbReference>
<evidence type="ECO:0000256" key="3">
    <source>
        <dbReference type="ARBA" id="ARBA00012452"/>
    </source>
</evidence>
<dbReference type="GO" id="GO:0005737">
    <property type="term" value="C:cytoplasm"/>
    <property type="evidence" value="ECO:0000318"/>
    <property type="project" value="GO_Central"/>
</dbReference>
<dbReference type="InterPro" id="IPR005442">
    <property type="entry name" value="GST_omega"/>
</dbReference>
<dbReference type="InterPro" id="IPR004045">
    <property type="entry name" value="Glutathione_S-Trfase_N"/>
</dbReference>
<dbReference type="Pfam" id="PF13417">
    <property type="entry name" value="GST_N_3"/>
    <property type="match status" value="2"/>
</dbReference>
<dbReference type="Ensembl" id="ENSBTAT00000017435.8">
    <property type="protein sequence ID" value="ENSBTAP00000017435.8"/>
    <property type="gene ID" value="ENSBTAG00000038540.5"/>
</dbReference>
<evidence type="ECO:0000256" key="10">
    <source>
        <dbReference type="ARBA" id="ARBA00048353"/>
    </source>
</evidence>
<dbReference type="PROSITE" id="PS50404">
    <property type="entry name" value="GST_NTER"/>
    <property type="match status" value="2"/>
</dbReference>
<dbReference type="Pfam" id="PF14497">
    <property type="entry name" value="GST_C_3"/>
    <property type="match status" value="1"/>
</dbReference>
<dbReference type="PANTHER" id="PTHR43968">
    <property type="match status" value="1"/>
</dbReference>
<evidence type="ECO:0000256" key="9">
    <source>
        <dbReference type="ARBA" id="ARBA00047960"/>
    </source>
</evidence>
<organism evidence="14 15">
    <name type="scientific">Bos taurus</name>
    <name type="common">Bovine</name>
    <dbReference type="NCBI Taxonomy" id="9913"/>
    <lineage>
        <taxon>Eukaryota</taxon>
        <taxon>Metazoa</taxon>
        <taxon>Chordata</taxon>
        <taxon>Craniata</taxon>
        <taxon>Vertebrata</taxon>
        <taxon>Euteleostomi</taxon>
        <taxon>Mammalia</taxon>
        <taxon>Eutheria</taxon>
        <taxon>Laurasiatheria</taxon>
        <taxon>Artiodactyla</taxon>
        <taxon>Ruminantia</taxon>
        <taxon>Pecora</taxon>
        <taxon>Bovidae</taxon>
        <taxon>Bovinae</taxon>
        <taxon>Bos</taxon>
    </lineage>
</organism>
<dbReference type="STRING" id="9913.ENSBTAP00000017435"/>
<dbReference type="Proteomes" id="UP000009136">
    <property type="component" value="Chromosome 26"/>
</dbReference>
<dbReference type="GeneTree" id="ENSGT00940000155351"/>
<comment type="catalytic activity">
    <reaction evidence="11">
        <text>L-dehydroascorbate + 2 glutathione = glutathione disulfide + L-ascorbate</text>
        <dbReference type="Rhea" id="RHEA:24424"/>
        <dbReference type="ChEBI" id="CHEBI:38290"/>
        <dbReference type="ChEBI" id="CHEBI:57925"/>
        <dbReference type="ChEBI" id="CHEBI:58297"/>
        <dbReference type="ChEBI" id="CHEBI:58539"/>
        <dbReference type="EC" id="1.8.5.1"/>
    </reaction>
</comment>
<evidence type="ECO:0000256" key="4">
    <source>
        <dbReference type="ARBA" id="ARBA00013060"/>
    </source>
</evidence>
<dbReference type="eggNOG" id="KOG0406">
    <property type="taxonomic scope" value="Eukaryota"/>
</dbReference>
<protein>
    <recommendedName>
        <fullName evidence="7">Glutathione-dependent dehydroascorbate reductase</fullName>
        <ecNumber evidence="4">1.20.4.2</ecNumber>
        <ecNumber evidence="2">1.8.5.1</ecNumber>
        <ecNumber evidence="3">2.5.1.18</ecNumber>
    </recommendedName>
    <alternativeName>
        <fullName evidence="8">Monomethylarsonic acid reductase</fullName>
    </alternativeName>
</protein>
<gene>
    <name evidence="14" type="primary">LOC785216</name>
</gene>
<dbReference type="FunCoup" id="E1BJ08">
    <property type="interactions" value="855"/>
</dbReference>
<dbReference type="InterPro" id="IPR010987">
    <property type="entry name" value="Glutathione-S-Trfase_C-like"/>
</dbReference>
<dbReference type="InterPro" id="IPR050983">
    <property type="entry name" value="GST_Omega/HSP26"/>
</dbReference>
<evidence type="ECO:0000256" key="8">
    <source>
        <dbReference type="ARBA" id="ARBA00032681"/>
    </source>
</evidence>
<keyword evidence="6" id="KW-0560">Oxidoreductase</keyword>
<evidence type="ECO:0000256" key="2">
    <source>
        <dbReference type="ARBA" id="ARBA00012436"/>
    </source>
</evidence>
<dbReference type="GO" id="GO:0006749">
    <property type="term" value="P:glutathione metabolic process"/>
    <property type="evidence" value="ECO:0000318"/>
    <property type="project" value="GO_Central"/>
</dbReference>
<dbReference type="PRINTS" id="PR01625">
    <property type="entry name" value="GSTRNSFRASEO"/>
</dbReference>
<dbReference type="GO" id="GO:0019852">
    <property type="term" value="P:L-ascorbic acid metabolic process"/>
    <property type="evidence" value="ECO:0000318"/>
    <property type="project" value="GO_Central"/>
</dbReference>
<keyword evidence="5" id="KW-0808">Transferase</keyword>
<comment type="catalytic activity">
    <reaction evidence="10">
        <text>methylarsonate + 2 glutathione + H(+) = methylarsonous acid + glutathione disulfide + H2O</text>
        <dbReference type="Rhea" id="RHEA:15969"/>
        <dbReference type="ChEBI" id="CHEBI:15377"/>
        <dbReference type="ChEBI" id="CHEBI:15378"/>
        <dbReference type="ChEBI" id="CHEBI:17826"/>
        <dbReference type="ChEBI" id="CHEBI:33409"/>
        <dbReference type="ChEBI" id="CHEBI:57925"/>
        <dbReference type="ChEBI" id="CHEBI:58297"/>
        <dbReference type="EC" id="1.20.4.2"/>
    </reaction>
</comment>
<dbReference type="SFLD" id="SFLDS00019">
    <property type="entry name" value="Glutathione_Transferase_(cytos"/>
    <property type="match status" value="2"/>
</dbReference>
<comment type="similarity">
    <text evidence="1">Belongs to the GST superfamily. Omega family.</text>
</comment>
<keyword evidence="15" id="KW-1185">Reference proteome</keyword>
<dbReference type="Bgee" id="ENSBTAG00000038540">
    <property type="expression patterns" value="Expressed in liver and 105 other cell types or tissues"/>
</dbReference>
<dbReference type="InterPro" id="IPR045073">
    <property type="entry name" value="Omega/Tau-like"/>
</dbReference>
<evidence type="ECO:0000256" key="6">
    <source>
        <dbReference type="ARBA" id="ARBA00023002"/>
    </source>
</evidence>
<dbReference type="PROSITE" id="PS50405">
    <property type="entry name" value="GST_CTER"/>
    <property type="match status" value="2"/>
</dbReference>
<dbReference type="EC" id="1.20.4.2" evidence="4"/>
<dbReference type="Gene3D" id="3.40.30.10">
    <property type="entry name" value="Glutaredoxin"/>
    <property type="match status" value="2"/>
</dbReference>
<evidence type="ECO:0000259" key="13">
    <source>
        <dbReference type="PROSITE" id="PS50405"/>
    </source>
</evidence>
<dbReference type="Reactome" id="R-BTA-156581">
    <property type="pathway name" value="Methylation"/>
</dbReference>
<proteinExistence type="evidence at protein level"/>
<evidence type="ECO:0007829" key="16">
    <source>
        <dbReference type="PeptideAtlas" id="E1BJ08"/>
    </source>
</evidence>
<keyword evidence="16" id="KW-1267">Proteomics identification</keyword>
<feature type="domain" description="GST C-terminal" evidence="13">
    <location>
        <begin position="209"/>
        <end position="333"/>
    </location>
</feature>
<reference evidence="14" key="2">
    <citation type="submission" date="2025-08" db="UniProtKB">
        <authorList>
            <consortium name="Ensembl"/>
        </authorList>
    </citation>
    <scope>IDENTIFICATION</scope>
    <source>
        <strain evidence="14">Hereford</strain>
    </source>
</reference>
<dbReference type="HOGENOM" id="CLU_011226_9_2_1"/>
<dbReference type="SFLD" id="SFLDG01152">
    <property type="entry name" value="Main.3:_Omega-_and_Tau-like"/>
    <property type="match status" value="1"/>
</dbReference>
<feature type="domain" description="GST N-terminal" evidence="12">
    <location>
        <begin position="125"/>
        <end position="204"/>
    </location>
</feature>
<feature type="domain" description="GST C-terminal" evidence="13">
    <location>
        <begin position="437"/>
        <end position="561"/>
    </location>
</feature>
<reference evidence="14" key="1">
    <citation type="submission" date="2018-03" db="EMBL/GenBank/DDBJ databases">
        <title>ARS-UCD1.2.</title>
        <authorList>
            <person name="Rosen B.D."/>
            <person name="Bickhart D.M."/>
            <person name="Koren S."/>
            <person name="Schnabel R.D."/>
            <person name="Hall R."/>
            <person name="Zimin A."/>
            <person name="Dreischer C."/>
            <person name="Schultheiss S."/>
            <person name="Schroeder S.G."/>
            <person name="Elsik C.G."/>
            <person name="Couldrey C."/>
            <person name="Liu G.E."/>
            <person name="Van Tassell C.P."/>
            <person name="Phillippy A.M."/>
            <person name="Smith T.P.L."/>
            <person name="Medrano J.F."/>
        </authorList>
    </citation>
    <scope>NUCLEOTIDE SEQUENCE [LARGE SCALE GENOMIC DNA]</scope>
    <source>
        <strain evidence="14">Hereford</strain>
    </source>
</reference>
<dbReference type="InterPro" id="IPR004046">
    <property type="entry name" value="GST_C"/>
</dbReference>
<comment type="catalytic activity">
    <reaction evidence="9">
        <text>RX + glutathione = an S-substituted glutathione + a halide anion + H(+)</text>
        <dbReference type="Rhea" id="RHEA:16437"/>
        <dbReference type="ChEBI" id="CHEBI:15378"/>
        <dbReference type="ChEBI" id="CHEBI:16042"/>
        <dbReference type="ChEBI" id="CHEBI:17792"/>
        <dbReference type="ChEBI" id="CHEBI:57925"/>
        <dbReference type="ChEBI" id="CHEBI:90779"/>
        <dbReference type="EC" id="2.5.1.18"/>
    </reaction>
</comment>
<sequence>MYCKGACSGNIGCDLPPGAQAAVVGSSFLERVGNPPARWVGSPKGLCAQISFQRPGSAGPCAHSPGRADGCPSLALLRKIGEARPTSWLNFKLHWELGLCCAAMSGGTVRSLGKGSAPPGPVPEGLIRVYSMRFCPYAKRTLLVLRAKGIRHEVININLKNKPEWFFKKNPLGLVPVLETSLGQLIYESAITCEYLDEAYPGKKLLPGDPYEKACQKMVFESFSKVPSLMVSFLRKQNKEDCSGLKEELHKEFSKLEEVLTNKKTTFFGGSSLSMIDYLIWPWFEWLEALELNECVDHTPNLKLWMASMKNDPIVSSLPTDVKTLQDFFNLYLQNSPEACDYGSAPPGPVPEGLIRVYSMRFCPYAQRTRLVLTAKGIRHEVININLKNKPEWFFKKNPSGLVPVLETSQGQLICESAITCEYLDEAYPGKKLLPGDPYEKACQKMVLESFSKVPPLILKILRTQNKEDCSGLKEELHKEITKLEEVLTDKKTTFFGGNSLSMIDYLIWPWFERLEALELNECVDHAPTLKLWMAAMKKDPTVSSLLTDVKTFQGFFNLYLQNSPEAYDYGL</sequence>
<dbReference type="GO" id="GO:0004364">
    <property type="term" value="F:glutathione transferase activity"/>
    <property type="evidence" value="ECO:0000318"/>
    <property type="project" value="GO_Central"/>
</dbReference>
<dbReference type="EC" id="2.5.1.18" evidence="3"/>
<evidence type="ECO:0000259" key="12">
    <source>
        <dbReference type="PROSITE" id="PS50404"/>
    </source>
</evidence>
<dbReference type="CDD" id="cd03184">
    <property type="entry name" value="GST_C_Omega"/>
    <property type="match status" value="2"/>
</dbReference>
<dbReference type="SFLD" id="SFLDG00358">
    <property type="entry name" value="Main_(cytGST)"/>
    <property type="match status" value="2"/>
</dbReference>
<dbReference type="Reactome" id="R-BTA-196836">
    <property type="pathway name" value="Vitamin C (ascorbate) metabolism"/>
</dbReference>
<evidence type="ECO:0000313" key="15">
    <source>
        <dbReference type="Proteomes" id="UP000009136"/>
    </source>
</evidence>
<dbReference type="EC" id="1.8.5.1" evidence="2"/>
<dbReference type="SUPFAM" id="SSF47616">
    <property type="entry name" value="GST C-terminal domain-like"/>
    <property type="match status" value="2"/>
</dbReference>
<name>E1BJ08_BOVIN</name>
<dbReference type="VEuPathDB" id="HostDB:ENSBTAG00000038540"/>
<dbReference type="Pfam" id="PF00043">
    <property type="entry name" value="GST_C"/>
    <property type="match status" value="1"/>
</dbReference>
<evidence type="ECO:0000256" key="5">
    <source>
        <dbReference type="ARBA" id="ARBA00022679"/>
    </source>
</evidence>
<dbReference type="GO" id="GO:0050610">
    <property type="term" value="F:methylarsonate reductase activity"/>
    <property type="evidence" value="ECO:0007669"/>
    <property type="project" value="UniProtKB-UniRule"/>
</dbReference>
<evidence type="ECO:0000256" key="7">
    <source>
        <dbReference type="ARBA" id="ARBA00032186"/>
    </source>
</evidence>
<accession>E1BJ08</accession>
<dbReference type="InterPro" id="IPR040079">
    <property type="entry name" value="Glutathione_S-Trfase"/>
</dbReference>
<dbReference type="PANTHER" id="PTHR43968:SF5">
    <property type="entry name" value="GLUTATHIONE S-TRANSFERASE OMEGA-1"/>
    <property type="match status" value="1"/>
</dbReference>
<dbReference type="AlphaFoldDB" id="E1BJ08"/>
<dbReference type="SUPFAM" id="SSF52833">
    <property type="entry name" value="Thioredoxin-like"/>
    <property type="match status" value="2"/>
</dbReference>
<evidence type="ECO:0000256" key="11">
    <source>
        <dbReference type="ARBA" id="ARBA00049544"/>
    </source>
</evidence>
<dbReference type="InterPro" id="IPR036282">
    <property type="entry name" value="Glutathione-S-Trfase_C_sf"/>
</dbReference>
<dbReference type="Gene3D" id="1.20.1050.10">
    <property type="match status" value="2"/>
</dbReference>
<reference evidence="14" key="3">
    <citation type="submission" date="2025-09" db="UniProtKB">
        <authorList>
            <consortium name="Ensembl"/>
        </authorList>
    </citation>
    <scope>IDENTIFICATION</scope>
    <source>
        <strain evidence="14">Hereford</strain>
    </source>
</reference>
<dbReference type="InterPro" id="IPR036249">
    <property type="entry name" value="Thioredoxin-like_sf"/>
</dbReference>
<feature type="domain" description="GST N-terminal" evidence="12">
    <location>
        <begin position="353"/>
        <end position="432"/>
    </location>
</feature>
<evidence type="ECO:0000256" key="1">
    <source>
        <dbReference type="ARBA" id="ARBA00011067"/>
    </source>
</evidence>
<evidence type="ECO:0000313" key="14">
    <source>
        <dbReference type="Ensembl" id="ENSBTAP00000017435.8"/>
    </source>
</evidence>
<dbReference type="Reactome" id="R-BTA-156590">
    <property type="pathway name" value="Glutathione conjugation"/>
</dbReference>
<dbReference type="PaxDb" id="9913-ENSBTAP00000017435"/>